<keyword evidence="4" id="KW-1185">Reference proteome</keyword>
<dbReference type="SMART" id="SM00899">
    <property type="entry name" value="FeoA"/>
    <property type="match status" value="1"/>
</dbReference>
<comment type="caution">
    <text evidence="3">The sequence shown here is derived from an EMBL/GenBank/DDBJ whole genome shotgun (WGS) entry which is preliminary data.</text>
</comment>
<evidence type="ECO:0000259" key="2">
    <source>
        <dbReference type="SMART" id="SM00899"/>
    </source>
</evidence>
<evidence type="ECO:0000313" key="4">
    <source>
        <dbReference type="Proteomes" id="UP000239471"/>
    </source>
</evidence>
<name>A0A2T0BGV6_9CLOT</name>
<proteinExistence type="predicted"/>
<sequence>MPLVVVPMGKGVQISKLRVDDKTKRHLANLGILPGEIITLISESSGDLIIKVRGSKLAINKDLAIKIFVN</sequence>
<feature type="domain" description="Ferrous iron transporter FeoA-like" evidence="2">
    <location>
        <begin position="1"/>
        <end position="70"/>
    </location>
</feature>
<dbReference type="Gene3D" id="2.30.30.90">
    <property type="match status" value="1"/>
</dbReference>
<dbReference type="InterPro" id="IPR007167">
    <property type="entry name" value="Fe-transptr_FeoA-like"/>
</dbReference>
<evidence type="ECO:0000313" key="3">
    <source>
        <dbReference type="EMBL" id="PRR83119.1"/>
    </source>
</evidence>
<dbReference type="OrthoDB" id="5984at2"/>
<dbReference type="RefSeq" id="WP_106059160.1">
    <property type="nucleotide sequence ID" value="NZ_PVXQ01000009.1"/>
</dbReference>
<dbReference type="AlphaFoldDB" id="A0A2T0BGV6"/>
<dbReference type="EMBL" id="PVXQ01000009">
    <property type="protein sequence ID" value="PRR83119.1"/>
    <property type="molecule type" value="Genomic_DNA"/>
</dbReference>
<reference evidence="3 4" key="1">
    <citation type="submission" date="2018-03" db="EMBL/GenBank/DDBJ databases">
        <title>Genome sequence of Clostridium vincentii DSM 10228.</title>
        <authorList>
            <person name="Poehlein A."/>
            <person name="Daniel R."/>
        </authorList>
    </citation>
    <scope>NUCLEOTIDE SEQUENCE [LARGE SCALE GENOMIC DNA]</scope>
    <source>
        <strain evidence="3 4">DSM 10228</strain>
    </source>
</reference>
<evidence type="ECO:0000256" key="1">
    <source>
        <dbReference type="ARBA" id="ARBA00023004"/>
    </source>
</evidence>
<dbReference type="GO" id="GO:0046914">
    <property type="term" value="F:transition metal ion binding"/>
    <property type="evidence" value="ECO:0007669"/>
    <property type="project" value="InterPro"/>
</dbReference>
<dbReference type="InterPro" id="IPR038157">
    <property type="entry name" value="FeoA_core_dom"/>
</dbReference>
<dbReference type="SUPFAM" id="SSF50037">
    <property type="entry name" value="C-terminal domain of transcriptional repressors"/>
    <property type="match status" value="1"/>
</dbReference>
<organism evidence="3 4">
    <name type="scientific">Clostridium vincentii</name>
    <dbReference type="NCBI Taxonomy" id="52704"/>
    <lineage>
        <taxon>Bacteria</taxon>
        <taxon>Bacillati</taxon>
        <taxon>Bacillota</taxon>
        <taxon>Clostridia</taxon>
        <taxon>Eubacteriales</taxon>
        <taxon>Clostridiaceae</taxon>
        <taxon>Clostridium</taxon>
    </lineage>
</organism>
<dbReference type="InterPro" id="IPR053184">
    <property type="entry name" value="FeoA-like"/>
</dbReference>
<keyword evidence="1" id="KW-0408">Iron</keyword>
<dbReference type="Pfam" id="PF04023">
    <property type="entry name" value="FeoA"/>
    <property type="match status" value="1"/>
</dbReference>
<accession>A0A2T0BGV6</accession>
<dbReference type="Proteomes" id="UP000239471">
    <property type="component" value="Unassembled WGS sequence"/>
</dbReference>
<gene>
    <name evidence="3" type="ORF">CLVI_11550</name>
</gene>
<dbReference type="InterPro" id="IPR008988">
    <property type="entry name" value="Transcriptional_repressor_C"/>
</dbReference>
<dbReference type="PANTHER" id="PTHR43151">
    <property type="entry name" value="FEOA FAMILY PROTEIN"/>
    <property type="match status" value="1"/>
</dbReference>
<protein>
    <submittedName>
        <fullName evidence="3">FeoA domain protein</fullName>
    </submittedName>
</protein>
<dbReference type="PANTHER" id="PTHR43151:SF1">
    <property type="entry name" value="SSR2333 PROTEIN"/>
    <property type="match status" value="1"/>
</dbReference>